<dbReference type="OrthoDB" id="346004at2"/>
<evidence type="ECO:0000313" key="8">
    <source>
        <dbReference type="EMBL" id="TGK21282.1"/>
    </source>
</evidence>
<dbReference type="PANTHER" id="PTHR33452">
    <property type="entry name" value="OXIDOREDUCTASE CATD-RELATED"/>
    <property type="match status" value="1"/>
</dbReference>
<evidence type="ECO:0000256" key="3">
    <source>
        <dbReference type="ARBA" id="ARBA00022475"/>
    </source>
</evidence>
<dbReference type="EMBL" id="RQEV01000003">
    <property type="protein sequence ID" value="TGK21282.1"/>
    <property type="molecule type" value="Genomic_DNA"/>
</dbReference>
<keyword evidence="3" id="KW-1003">Cell membrane</keyword>
<dbReference type="InterPro" id="IPR032808">
    <property type="entry name" value="DoxX"/>
</dbReference>
<evidence type="ECO:0000256" key="4">
    <source>
        <dbReference type="ARBA" id="ARBA00022692"/>
    </source>
</evidence>
<protein>
    <submittedName>
        <fullName evidence="8">DoxX family protein</fullName>
    </submittedName>
</protein>
<evidence type="ECO:0000256" key="5">
    <source>
        <dbReference type="ARBA" id="ARBA00022989"/>
    </source>
</evidence>
<dbReference type="GO" id="GO:0005886">
    <property type="term" value="C:plasma membrane"/>
    <property type="evidence" value="ECO:0007669"/>
    <property type="project" value="UniProtKB-SubCell"/>
</dbReference>
<evidence type="ECO:0000256" key="1">
    <source>
        <dbReference type="ARBA" id="ARBA00004651"/>
    </source>
</evidence>
<accession>A0A4R9GSS2</accession>
<dbReference type="AlphaFoldDB" id="A0A4R9GSS2"/>
<feature type="transmembrane region" description="Helical" evidence="7">
    <location>
        <begin position="56"/>
        <end position="76"/>
    </location>
</feature>
<dbReference type="Proteomes" id="UP000297855">
    <property type="component" value="Unassembled WGS sequence"/>
</dbReference>
<evidence type="ECO:0000256" key="2">
    <source>
        <dbReference type="ARBA" id="ARBA00006679"/>
    </source>
</evidence>
<keyword evidence="9" id="KW-1185">Reference proteome</keyword>
<dbReference type="InterPro" id="IPR051907">
    <property type="entry name" value="DoxX-like_oxidoreductase"/>
</dbReference>
<dbReference type="Pfam" id="PF07681">
    <property type="entry name" value="DoxX"/>
    <property type="match status" value="1"/>
</dbReference>
<gene>
    <name evidence="8" type="ORF">EHO61_03360</name>
</gene>
<keyword evidence="4 7" id="KW-0812">Transmembrane</keyword>
<feature type="transmembrane region" description="Helical" evidence="7">
    <location>
        <begin position="116"/>
        <end position="139"/>
    </location>
</feature>
<sequence>MFYTFFATKSGIGPLFLRIGLFTCIFPHGAQKAIGWFGGLGYDVAMDYFTDTLGFPAFLGTAAIFFEFTGSIFLAIGFLTRFFALGIGITLFVAALTHVHYGFFMNWFGDKGGEGFEYHILAVSMAISLFFSGGGSYSVDRSISHGIV</sequence>
<comment type="similarity">
    <text evidence="2">Belongs to the DoxX family.</text>
</comment>
<dbReference type="RefSeq" id="WP_135812571.1">
    <property type="nucleotide sequence ID" value="NZ_RQEV01000003.1"/>
</dbReference>
<keyword evidence="6 7" id="KW-0472">Membrane</keyword>
<feature type="transmembrane region" description="Helical" evidence="7">
    <location>
        <begin position="83"/>
        <end position="104"/>
    </location>
</feature>
<evidence type="ECO:0000256" key="7">
    <source>
        <dbReference type="SAM" id="Phobius"/>
    </source>
</evidence>
<comment type="caution">
    <text evidence="8">The sequence shown here is derived from an EMBL/GenBank/DDBJ whole genome shotgun (WGS) entry which is preliminary data.</text>
</comment>
<name>A0A4R9GSS2_9LEPT</name>
<dbReference type="PANTHER" id="PTHR33452:SF1">
    <property type="entry name" value="INNER MEMBRANE PROTEIN YPHA-RELATED"/>
    <property type="match status" value="1"/>
</dbReference>
<keyword evidence="5 7" id="KW-1133">Transmembrane helix</keyword>
<organism evidence="8 9">
    <name type="scientific">Leptospira fluminis</name>
    <dbReference type="NCBI Taxonomy" id="2484979"/>
    <lineage>
        <taxon>Bacteria</taxon>
        <taxon>Pseudomonadati</taxon>
        <taxon>Spirochaetota</taxon>
        <taxon>Spirochaetia</taxon>
        <taxon>Leptospirales</taxon>
        <taxon>Leptospiraceae</taxon>
        <taxon>Leptospira</taxon>
    </lineage>
</organism>
<comment type="subcellular location">
    <subcellularLocation>
        <location evidence="1">Cell membrane</location>
        <topology evidence="1">Multi-pass membrane protein</topology>
    </subcellularLocation>
</comment>
<evidence type="ECO:0000313" key="9">
    <source>
        <dbReference type="Proteomes" id="UP000297855"/>
    </source>
</evidence>
<proteinExistence type="inferred from homology"/>
<reference evidence="8" key="1">
    <citation type="journal article" date="2019" name="PLoS Negl. Trop. Dis.">
        <title>Revisiting the worldwide diversity of Leptospira species in the environment.</title>
        <authorList>
            <person name="Vincent A.T."/>
            <person name="Schiettekatte O."/>
            <person name="Bourhy P."/>
            <person name="Veyrier F.J."/>
            <person name="Picardeau M."/>
        </authorList>
    </citation>
    <scope>NUCLEOTIDE SEQUENCE [LARGE SCALE GENOMIC DNA]</scope>
    <source>
        <strain evidence="8">SCS5</strain>
    </source>
</reference>
<evidence type="ECO:0000256" key="6">
    <source>
        <dbReference type="ARBA" id="ARBA00023136"/>
    </source>
</evidence>